<sequence>MEKAAAIGISRQLFRLVKETGIRNPTVSETISEKDGHIIHSQSRRFDWIDGQNTLGISSTGLQPHFGFPRSPVDLNGKLM</sequence>
<evidence type="ECO:0000313" key="2">
    <source>
        <dbReference type="Proteomes" id="UP000279833"/>
    </source>
</evidence>
<reference evidence="3" key="1">
    <citation type="submission" date="2016-06" db="UniProtKB">
        <authorList>
            <consortium name="WormBaseParasite"/>
        </authorList>
    </citation>
    <scope>IDENTIFICATION</scope>
</reference>
<gene>
    <name evidence="1" type="ORF">SCUD_LOCUS22244</name>
</gene>
<evidence type="ECO:0000313" key="1">
    <source>
        <dbReference type="EMBL" id="VDP78198.1"/>
    </source>
</evidence>
<keyword evidence="2" id="KW-1185">Reference proteome</keyword>
<dbReference type="AlphaFoldDB" id="A0A183L4I4"/>
<dbReference type="EMBL" id="UZAK01048751">
    <property type="protein sequence ID" value="VDP78198.1"/>
    <property type="molecule type" value="Genomic_DNA"/>
</dbReference>
<name>A0A183L4I4_9TREM</name>
<dbReference type="Proteomes" id="UP000279833">
    <property type="component" value="Unassembled WGS sequence"/>
</dbReference>
<protein>
    <submittedName>
        <fullName evidence="1 3">Uncharacterized protein</fullName>
    </submittedName>
</protein>
<accession>A0A183L4I4</accession>
<reference evidence="1 2" key="2">
    <citation type="submission" date="2018-11" db="EMBL/GenBank/DDBJ databases">
        <authorList>
            <consortium name="Pathogen Informatics"/>
        </authorList>
    </citation>
    <scope>NUCLEOTIDE SEQUENCE [LARGE SCALE GENOMIC DNA]</scope>
    <source>
        <strain evidence="1">Dakar</strain>
        <strain evidence="2">Dakar, Senegal</strain>
    </source>
</reference>
<evidence type="ECO:0000313" key="3">
    <source>
        <dbReference type="WBParaSite" id="SCUD_0002224701-mRNA-1"/>
    </source>
</evidence>
<organism evidence="3">
    <name type="scientific">Schistosoma curassoni</name>
    <dbReference type="NCBI Taxonomy" id="6186"/>
    <lineage>
        <taxon>Eukaryota</taxon>
        <taxon>Metazoa</taxon>
        <taxon>Spiralia</taxon>
        <taxon>Lophotrochozoa</taxon>
        <taxon>Platyhelminthes</taxon>
        <taxon>Trematoda</taxon>
        <taxon>Digenea</taxon>
        <taxon>Strigeidida</taxon>
        <taxon>Schistosomatoidea</taxon>
        <taxon>Schistosomatidae</taxon>
        <taxon>Schistosoma</taxon>
    </lineage>
</organism>
<proteinExistence type="predicted"/>
<dbReference type="WBParaSite" id="SCUD_0002224701-mRNA-1">
    <property type="protein sequence ID" value="SCUD_0002224701-mRNA-1"/>
    <property type="gene ID" value="SCUD_0002224701"/>
</dbReference>